<dbReference type="Pfam" id="PF00990">
    <property type="entry name" value="GGDEF"/>
    <property type="match status" value="1"/>
</dbReference>
<feature type="domain" description="PAS" evidence="6">
    <location>
        <begin position="88"/>
        <end position="161"/>
    </location>
</feature>
<dbReference type="Proteomes" id="UP000294914">
    <property type="component" value="Unassembled WGS sequence"/>
</dbReference>
<dbReference type="Gene3D" id="3.20.20.450">
    <property type="entry name" value="EAL domain"/>
    <property type="match status" value="1"/>
</dbReference>
<dbReference type="InterPro" id="IPR052155">
    <property type="entry name" value="Biofilm_reg_signaling"/>
</dbReference>
<dbReference type="Pfam" id="PF13426">
    <property type="entry name" value="PAS_9"/>
    <property type="match status" value="2"/>
</dbReference>
<dbReference type="AlphaFoldDB" id="A0A4R8IH35"/>
<dbReference type="RefSeq" id="WP_134085130.1">
    <property type="nucleotide sequence ID" value="NZ_SOQX01000008.1"/>
</dbReference>
<reference evidence="10 11" key="1">
    <citation type="submission" date="2019-03" db="EMBL/GenBank/DDBJ databases">
        <title>Genomic Encyclopedia of Type Strains, Phase IV (KMG-IV): sequencing the most valuable type-strain genomes for metagenomic binning, comparative biology and taxonomic classification.</title>
        <authorList>
            <person name="Goeker M."/>
        </authorList>
    </citation>
    <scope>NUCLEOTIDE SEQUENCE [LARGE SCALE GENOMIC DNA]</scope>
    <source>
        <strain evidence="10 11">DSM 16326</strain>
    </source>
</reference>
<feature type="domain" description="PAC" evidence="7">
    <location>
        <begin position="165"/>
        <end position="218"/>
    </location>
</feature>
<keyword evidence="3" id="KW-0973">c-di-GMP</keyword>
<dbReference type="Pfam" id="PF08447">
    <property type="entry name" value="PAS_3"/>
    <property type="match status" value="1"/>
</dbReference>
<keyword evidence="11" id="KW-1185">Reference proteome</keyword>
<dbReference type="InterPro" id="IPR035919">
    <property type="entry name" value="EAL_sf"/>
</dbReference>
<dbReference type="SMART" id="SM00065">
    <property type="entry name" value="GAF"/>
    <property type="match status" value="1"/>
</dbReference>
<feature type="domain" description="PAS" evidence="6">
    <location>
        <begin position="393"/>
        <end position="462"/>
    </location>
</feature>
<evidence type="ECO:0000256" key="1">
    <source>
        <dbReference type="ARBA" id="ARBA00001946"/>
    </source>
</evidence>
<dbReference type="PROSITE" id="PS50113">
    <property type="entry name" value="PAC"/>
    <property type="match status" value="3"/>
</dbReference>
<dbReference type="InterPro" id="IPR035965">
    <property type="entry name" value="PAS-like_dom_sf"/>
</dbReference>
<dbReference type="SUPFAM" id="SSF55073">
    <property type="entry name" value="Nucleotide cyclase"/>
    <property type="match status" value="1"/>
</dbReference>
<protein>
    <recommendedName>
        <fullName evidence="2">cyclic-guanylate-specific phosphodiesterase</fullName>
        <ecNumber evidence="2">3.1.4.52</ecNumber>
    </recommendedName>
</protein>
<evidence type="ECO:0000259" key="7">
    <source>
        <dbReference type="PROSITE" id="PS50113"/>
    </source>
</evidence>
<feature type="domain" description="EAL" evidence="8">
    <location>
        <begin position="820"/>
        <end position="1072"/>
    </location>
</feature>
<dbReference type="NCBIfam" id="TIGR00229">
    <property type="entry name" value="sensory_box"/>
    <property type="match status" value="3"/>
</dbReference>
<feature type="domain" description="PAS" evidence="6">
    <location>
        <begin position="513"/>
        <end position="560"/>
    </location>
</feature>
<dbReference type="GO" id="GO:0071732">
    <property type="term" value="P:cellular response to nitric oxide"/>
    <property type="evidence" value="ECO:0007669"/>
    <property type="project" value="UniProtKB-ARBA"/>
</dbReference>
<evidence type="ECO:0000256" key="5">
    <source>
        <dbReference type="SAM" id="Phobius"/>
    </source>
</evidence>
<dbReference type="SUPFAM" id="SSF141868">
    <property type="entry name" value="EAL domain-like"/>
    <property type="match status" value="1"/>
</dbReference>
<evidence type="ECO:0000313" key="10">
    <source>
        <dbReference type="EMBL" id="TDX99383.1"/>
    </source>
</evidence>
<dbReference type="InterPro" id="IPR029787">
    <property type="entry name" value="Nucleotide_cyclase"/>
</dbReference>
<dbReference type="FunFam" id="3.20.20.450:FF:000001">
    <property type="entry name" value="Cyclic di-GMP phosphodiesterase yahA"/>
    <property type="match status" value="1"/>
</dbReference>
<comment type="cofactor">
    <cofactor evidence="1">
        <name>Mg(2+)</name>
        <dbReference type="ChEBI" id="CHEBI:18420"/>
    </cofactor>
</comment>
<dbReference type="SUPFAM" id="SSF55785">
    <property type="entry name" value="PYP-like sensor domain (PAS domain)"/>
    <property type="match status" value="3"/>
</dbReference>
<keyword evidence="5" id="KW-0472">Membrane</keyword>
<evidence type="ECO:0000256" key="2">
    <source>
        <dbReference type="ARBA" id="ARBA00012282"/>
    </source>
</evidence>
<dbReference type="SMART" id="SM00052">
    <property type="entry name" value="EAL"/>
    <property type="match status" value="1"/>
</dbReference>
<evidence type="ECO:0000313" key="11">
    <source>
        <dbReference type="Proteomes" id="UP000294914"/>
    </source>
</evidence>
<evidence type="ECO:0000259" key="9">
    <source>
        <dbReference type="PROSITE" id="PS50887"/>
    </source>
</evidence>
<dbReference type="PANTHER" id="PTHR44757">
    <property type="entry name" value="DIGUANYLATE CYCLASE DGCP"/>
    <property type="match status" value="1"/>
</dbReference>
<dbReference type="OrthoDB" id="7053140at2"/>
<dbReference type="Pfam" id="PF00563">
    <property type="entry name" value="EAL"/>
    <property type="match status" value="1"/>
</dbReference>
<proteinExistence type="predicted"/>
<dbReference type="InterPro" id="IPR013655">
    <property type="entry name" value="PAS_fold_3"/>
</dbReference>
<dbReference type="PANTHER" id="PTHR44757:SF2">
    <property type="entry name" value="BIOFILM ARCHITECTURE MAINTENANCE PROTEIN MBAA"/>
    <property type="match status" value="1"/>
</dbReference>
<sequence>MNNKTRINLPGTRASAARIAAYYGLFSIAWILLSDRFVSLVAVDAEALSMLQSAKGLIFVGLSTLLVFLLCVRENYRTHHAARALSEERQRLAGILEGTRAGTWEWDVPSGRTVFNARWAEMIGYTLDELAPLSIDTWSKLTHPDDLRKASALLQRHFDGELDYYECECRMRHKQGHWVWILDRGRLLSRTSEGKPLLMLGTHTDITRRKQFEAEIQRMSRLYATLSETNQAIVRVTEQGVLFQKICDIAVEHGGFSLAWVGLPNEQKQRIEVCASSGQTGYLDGLHIAIDAGQPEGRGPTAQAYLTGERRIINDFAQSEITFPWHEQAEQFNIHASAAFPLRHNGAVFGVLSIYASEPGFFQRKEIELLEEMAEDIGFGLENYHRVLDLAASEARFHAIADGISDAIVMADPQRNIQWINSGFVEMFGYNLDEIQGKQSKVLYENAEESARQGLLRYHQNAHAYGERYEVGYRRKTGEVFIGETLGTALRSEDGELLGYVALIRDVTEQRVTEEQLRIAAAAFEVENGIMITDHQQKIERVNHAFTRITGYEADEVIGRVPTFLKSGQHSQAFYQKMWQEINEHGYWEGEIWNRRKNGDIYPEWLTISVVKNEQDDVTHYIGSFSDITERKAAEQHIHQLAFYDPLTQLANRRLFVERIEHSRLTGERSNQQCAILMLDLDNFKVLNDTRGHHAGDQLLVEVGRRLKEQVRAADTVARFGGDEFVVLLEALSYDRDTAINMASDIAEKIQFELSIPYDLDEVKGYRITSSIGVVLFLGRDTSVEELLKQTDVALYEAKSAGRNTVRFFNPEMQHKVEQRAKLETALSKALEQKEFLLYYQPQVNHHGELLGAEALLRWVPSDTGLMVSPAEFIPLAEDTGLIVPIGYWVIETACRQLHDWQQQSPDRLFNLAVNISARQFHQHDFVQRLQEIVHSTGVNPSSLKLELTETVVLDDIGYVIDRLHELRTIGIGTSMDDFGTGYSSLSYLKRLPMEQIKIDNSFVRDIAHSAHDSAIVRAIIAMGHSLGLQVVAEGVETEEQRAYLEKYQCDVYQGYLFDKPMPVKEFEKWLN</sequence>
<feature type="domain" description="PAC" evidence="7">
    <location>
        <begin position="467"/>
        <end position="519"/>
    </location>
</feature>
<dbReference type="InterPro" id="IPR029016">
    <property type="entry name" value="GAF-like_dom_sf"/>
</dbReference>
<dbReference type="Gene3D" id="3.30.450.20">
    <property type="entry name" value="PAS domain"/>
    <property type="match status" value="3"/>
</dbReference>
<dbReference type="PROSITE" id="PS50112">
    <property type="entry name" value="PAS"/>
    <property type="match status" value="3"/>
</dbReference>
<dbReference type="Gene3D" id="3.30.70.270">
    <property type="match status" value="1"/>
</dbReference>
<feature type="domain" description="PAC" evidence="7">
    <location>
        <begin position="588"/>
        <end position="640"/>
    </location>
</feature>
<dbReference type="EMBL" id="SOQX01000008">
    <property type="protein sequence ID" value="TDX99383.1"/>
    <property type="molecule type" value="Genomic_DNA"/>
</dbReference>
<feature type="domain" description="GGDEF" evidence="9">
    <location>
        <begin position="672"/>
        <end position="811"/>
    </location>
</feature>
<dbReference type="Pfam" id="PF13185">
    <property type="entry name" value="GAF_2"/>
    <property type="match status" value="1"/>
</dbReference>
<dbReference type="InterPro" id="IPR000014">
    <property type="entry name" value="PAS"/>
</dbReference>
<dbReference type="EC" id="3.1.4.52" evidence="2"/>
<name>A0A4R8IH35_9GAMM</name>
<comment type="caution">
    <text evidence="10">The sequence shown here is derived from an EMBL/GenBank/DDBJ whole genome shotgun (WGS) entry which is preliminary data.</text>
</comment>
<dbReference type="GO" id="GO:0071111">
    <property type="term" value="F:cyclic-guanylate-specific phosphodiesterase activity"/>
    <property type="evidence" value="ECO:0007669"/>
    <property type="project" value="UniProtKB-EC"/>
</dbReference>
<evidence type="ECO:0000259" key="6">
    <source>
        <dbReference type="PROSITE" id="PS50112"/>
    </source>
</evidence>
<dbReference type="FunFam" id="3.30.70.270:FF:000001">
    <property type="entry name" value="Diguanylate cyclase domain protein"/>
    <property type="match status" value="1"/>
</dbReference>
<dbReference type="InterPro" id="IPR000700">
    <property type="entry name" value="PAS-assoc_C"/>
</dbReference>
<evidence type="ECO:0000259" key="8">
    <source>
        <dbReference type="PROSITE" id="PS50883"/>
    </source>
</evidence>
<accession>A0A4R8IH35</accession>
<dbReference type="PROSITE" id="PS50883">
    <property type="entry name" value="EAL"/>
    <property type="match status" value="1"/>
</dbReference>
<dbReference type="CDD" id="cd00130">
    <property type="entry name" value="PAS"/>
    <property type="match status" value="3"/>
</dbReference>
<dbReference type="SUPFAM" id="SSF55781">
    <property type="entry name" value="GAF domain-like"/>
    <property type="match status" value="1"/>
</dbReference>
<dbReference type="PROSITE" id="PS50887">
    <property type="entry name" value="GGDEF"/>
    <property type="match status" value="1"/>
</dbReference>
<dbReference type="InterPro" id="IPR043128">
    <property type="entry name" value="Rev_trsase/Diguanyl_cyclase"/>
</dbReference>
<keyword evidence="5" id="KW-1133">Transmembrane helix</keyword>
<dbReference type="CDD" id="cd01949">
    <property type="entry name" value="GGDEF"/>
    <property type="match status" value="1"/>
</dbReference>
<dbReference type="SMART" id="SM00086">
    <property type="entry name" value="PAC"/>
    <property type="match status" value="3"/>
</dbReference>
<dbReference type="InterPro" id="IPR001633">
    <property type="entry name" value="EAL_dom"/>
</dbReference>
<evidence type="ECO:0000256" key="4">
    <source>
        <dbReference type="ARBA" id="ARBA00051114"/>
    </source>
</evidence>
<dbReference type="CDD" id="cd01948">
    <property type="entry name" value="EAL"/>
    <property type="match status" value="1"/>
</dbReference>
<comment type="catalytic activity">
    <reaction evidence="4">
        <text>3',3'-c-di-GMP + H2O = 5'-phosphoguanylyl(3'-&gt;5')guanosine + H(+)</text>
        <dbReference type="Rhea" id="RHEA:24902"/>
        <dbReference type="ChEBI" id="CHEBI:15377"/>
        <dbReference type="ChEBI" id="CHEBI:15378"/>
        <dbReference type="ChEBI" id="CHEBI:58754"/>
        <dbReference type="ChEBI" id="CHEBI:58805"/>
        <dbReference type="EC" id="3.1.4.52"/>
    </reaction>
    <physiologicalReaction direction="left-to-right" evidence="4">
        <dbReference type="Rhea" id="RHEA:24903"/>
    </physiologicalReaction>
</comment>
<organism evidence="10 11">
    <name type="scientific">Thiohalophilus thiocyanatoxydans</name>
    <dbReference type="NCBI Taxonomy" id="381308"/>
    <lineage>
        <taxon>Bacteria</taxon>
        <taxon>Pseudomonadati</taxon>
        <taxon>Pseudomonadota</taxon>
        <taxon>Gammaproteobacteria</taxon>
        <taxon>Thiohalomonadales</taxon>
        <taxon>Thiohalophilaceae</taxon>
        <taxon>Thiohalophilus</taxon>
    </lineage>
</organism>
<dbReference type="SMART" id="SM00091">
    <property type="entry name" value="PAS"/>
    <property type="match status" value="3"/>
</dbReference>
<dbReference type="NCBIfam" id="TIGR00254">
    <property type="entry name" value="GGDEF"/>
    <property type="match status" value="1"/>
</dbReference>
<gene>
    <name evidence="10" type="ORF">EDC23_2597</name>
</gene>
<dbReference type="InterPro" id="IPR001610">
    <property type="entry name" value="PAC"/>
</dbReference>
<feature type="transmembrane region" description="Helical" evidence="5">
    <location>
        <begin position="20"/>
        <end position="42"/>
    </location>
</feature>
<keyword evidence="5" id="KW-0812">Transmembrane</keyword>
<dbReference type="SMART" id="SM00267">
    <property type="entry name" value="GGDEF"/>
    <property type="match status" value="1"/>
</dbReference>
<dbReference type="Gene3D" id="3.30.450.40">
    <property type="match status" value="1"/>
</dbReference>
<dbReference type="InterPro" id="IPR000160">
    <property type="entry name" value="GGDEF_dom"/>
</dbReference>
<dbReference type="InterPro" id="IPR003018">
    <property type="entry name" value="GAF"/>
</dbReference>
<evidence type="ECO:0000256" key="3">
    <source>
        <dbReference type="ARBA" id="ARBA00022636"/>
    </source>
</evidence>